<sequence>MRTRPRKWAGSGLLSRLRTLVIVGLTTIAMTGCSSMKPEDFAGTEPQFRLEEFFEGQTRAWGIFEDRFSNLRRQFTVDIDGTWDGETLTLVEDFVYEDGEEERRIWVIRPDGEGGYTGEADGVIGTASGVARGNAVNWQYHFDLEVGTRSFKVHFNDWMFLQPDGETMINRAYVTKWGFRVGTASIFFRRIDGEDGQASHAVGNGTVAQ</sequence>
<dbReference type="PROSITE" id="PS51257">
    <property type="entry name" value="PROKAR_LIPOPROTEIN"/>
    <property type="match status" value="1"/>
</dbReference>
<dbReference type="Proteomes" id="UP000182800">
    <property type="component" value="Unassembled WGS sequence"/>
</dbReference>
<dbReference type="Proteomes" id="UP000050497">
    <property type="component" value="Unassembled WGS sequence"/>
</dbReference>
<proteinExistence type="predicted"/>
<evidence type="ECO:0000313" key="3">
    <source>
        <dbReference type="Proteomes" id="UP000050497"/>
    </source>
</evidence>
<reference evidence="1 3" key="1">
    <citation type="submission" date="2015-09" db="EMBL/GenBank/DDBJ databases">
        <title>Identification and resolution of microdiversity through metagenomic sequencing of parallel consortia.</title>
        <authorList>
            <person name="Nelson W.C."/>
            <person name="Romine M.F."/>
            <person name="Lindemann S.R."/>
        </authorList>
    </citation>
    <scope>NUCLEOTIDE SEQUENCE [LARGE SCALE GENOMIC DNA]</scope>
    <source>
        <strain evidence="1">HL-109</strain>
    </source>
</reference>
<keyword evidence="4" id="KW-1185">Reference proteome</keyword>
<evidence type="ECO:0000313" key="1">
    <source>
        <dbReference type="EMBL" id="KPQ12177.1"/>
    </source>
</evidence>
<dbReference type="InterPro" id="IPR024409">
    <property type="entry name" value="DUF3833"/>
</dbReference>
<gene>
    <name evidence="2" type="ORF">GA0071312_0509</name>
    <name evidence="1" type="ORF">HLUCCO17_03165</name>
</gene>
<evidence type="ECO:0000313" key="4">
    <source>
        <dbReference type="Proteomes" id="UP000182800"/>
    </source>
</evidence>
<comment type="caution">
    <text evidence="1">The sequence shown here is derived from an EMBL/GenBank/DDBJ whole genome shotgun (WGS) entry which is preliminary data.</text>
</comment>
<dbReference type="STRING" id="1653334.GA0071312_0509"/>
<dbReference type="EMBL" id="FMBM01000001">
    <property type="protein sequence ID" value="SCC78817.1"/>
    <property type="molecule type" value="Genomic_DNA"/>
</dbReference>
<accession>A0A0P8BRI4</accession>
<protein>
    <recommendedName>
        <fullName evidence="5">DUF3833 domain-containing protein</fullName>
    </recommendedName>
</protein>
<dbReference type="Pfam" id="PF12915">
    <property type="entry name" value="DUF3833"/>
    <property type="match status" value="1"/>
</dbReference>
<organism evidence="1 3">
    <name type="scientific">Saliniramus fredricksonii</name>
    <dbReference type="NCBI Taxonomy" id="1653334"/>
    <lineage>
        <taxon>Bacteria</taxon>
        <taxon>Pseudomonadati</taxon>
        <taxon>Pseudomonadota</taxon>
        <taxon>Alphaproteobacteria</taxon>
        <taxon>Hyphomicrobiales</taxon>
        <taxon>Salinarimonadaceae</taxon>
        <taxon>Saliniramus</taxon>
    </lineage>
</organism>
<name>A0A0P8BRI4_9HYPH</name>
<dbReference type="EMBL" id="LJSX01000003">
    <property type="protein sequence ID" value="KPQ12177.1"/>
    <property type="molecule type" value="Genomic_DNA"/>
</dbReference>
<reference evidence="2 4" key="2">
    <citation type="submission" date="2016-08" db="EMBL/GenBank/DDBJ databases">
        <authorList>
            <person name="Varghese N."/>
            <person name="Submissions Spin"/>
        </authorList>
    </citation>
    <scope>NUCLEOTIDE SEQUENCE [LARGE SCALE GENOMIC DNA]</scope>
    <source>
        <strain evidence="2 4">HL-109</strain>
    </source>
</reference>
<dbReference type="AlphaFoldDB" id="A0A0P8BRI4"/>
<dbReference type="PATRIC" id="fig|1653334.4.peg.3235"/>
<evidence type="ECO:0000313" key="2">
    <source>
        <dbReference type="EMBL" id="SCC78817.1"/>
    </source>
</evidence>
<evidence type="ECO:0008006" key="5">
    <source>
        <dbReference type="Google" id="ProtNLM"/>
    </source>
</evidence>